<evidence type="ECO:0000313" key="1">
    <source>
        <dbReference type="EMBL" id="CAF1121362.1"/>
    </source>
</evidence>
<comment type="caution">
    <text evidence="1">The sequence shown here is derived from an EMBL/GenBank/DDBJ whole genome shotgun (WGS) entry which is preliminary data.</text>
</comment>
<dbReference type="OrthoDB" id="6496131at2759"/>
<organism evidence="1 2">
    <name type="scientific">Brachionus calyciflorus</name>
    <dbReference type="NCBI Taxonomy" id="104777"/>
    <lineage>
        <taxon>Eukaryota</taxon>
        <taxon>Metazoa</taxon>
        <taxon>Spiralia</taxon>
        <taxon>Gnathifera</taxon>
        <taxon>Rotifera</taxon>
        <taxon>Eurotatoria</taxon>
        <taxon>Monogononta</taxon>
        <taxon>Pseudotrocha</taxon>
        <taxon>Ploima</taxon>
        <taxon>Brachionidae</taxon>
        <taxon>Brachionus</taxon>
    </lineage>
</organism>
<evidence type="ECO:0000313" key="2">
    <source>
        <dbReference type="Proteomes" id="UP000663879"/>
    </source>
</evidence>
<dbReference type="Proteomes" id="UP000663879">
    <property type="component" value="Unassembled WGS sequence"/>
</dbReference>
<accession>A0A814QK07</accession>
<dbReference type="AlphaFoldDB" id="A0A814QK07"/>
<protein>
    <submittedName>
        <fullName evidence="1">Uncharacterized protein</fullName>
    </submittedName>
</protein>
<dbReference type="EMBL" id="CAJNOC010008841">
    <property type="protein sequence ID" value="CAF1121362.1"/>
    <property type="molecule type" value="Genomic_DNA"/>
</dbReference>
<sequence>MGIEDQLMTSFNVDEDENMVQRWEEWVSRLERLMSIKDIVDDKRKLNYFFFFGGSELERIYKTNAN</sequence>
<gene>
    <name evidence="1" type="ORF">OXX778_LOCUS22056</name>
</gene>
<name>A0A814QK07_9BILA</name>
<keyword evidence="2" id="KW-1185">Reference proteome</keyword>
<reference evidence="1" key="1">
    <citation type="submission" date="2021-02" db="EMBL/GenBank/DDBJ databases">
        <authorList>
            <person name="Nowell W R."/>
        </authorList>
    </citation>
    <scope>NUCLEOTIDE SEQUENCE</scope>
    <source>
        <strain evidence="1">Ploen Becks lab</strain>
    </source>
</reference>
<proteinExistence type="predicted"/>